<keyword evidence="2" id="KW-1185">Reference proteome</keyword>
<evidence type="ECO:0000313" key="1">
    <source>
        <dbReference type="EMBL" id="BAJ02546.1"/>
    </source>
</evidence>
<organism evidence="1 2">
    <name type="scientific">Shewanella violacea (strain JCM 10179 / CIP 106290 / LMG 19151 / DSS12)</name>
    <dbReference type="NCBI Taxonomy" id="637905"/>
    <lineage>
        <taxon>Bacteria</taxon>
        <taxon>Pseudomonadati</taxon>
        <taxon>Pseudomonadota</taxon>
        <taxon>Gammaproteobacteria</taxon>
        <taxon>Alteromonadales</taxon>
        <taxon>Shewanellaceae</taxon>
        <taxon>Shewanella</taxon>
    </lineage>
</organism>
<dbReference type="AlphaFoldDB" id="D4ZLJ7"/>
<dbReference type="STRING" id="637905.SVI_2575"/>
<dbReference type="EMBL" id="AP011177">
    <property type="protein sequence ID" value="BAJ02546.1"/>
    <property type="molecule type" value="Genomic_DNA"/>
</dbReference>
<accession>D4ZLJ7</accession>
<protein>
    <submittedName>
        <fullName evidence="1">Uncharacterized protein</fullName>
    </submittedName>
</protein>
<reference evidence="2" key="1">
    <citation type="journal article" date="2010" name="Mol. Biosyst.">
        <title>Complete genome sequence and comparative analysis of Shewanella violacea, a psychrophilic and piezophilic bacterium from deep sea floor sediments.</title>
        <authorList>
            <person name="Aono E."/>
            <person name="Baba T."/>
            <person name="Ara T."/>
            <person name="Nishi T."/>
            <person name="Nakamichi T."/>
            <person name="Inamoto E."/>
            <person name="Toyonaga H."/>
            <person name="Hasegawa M."/>
            <person name="Takai Y."/>
            <person name="Okumura Y."/>
            <person name="Baba M."/>
            <person name="Tomita M."/>
            <person name="Kato C."/>
            <person name="Oshima T."/>
            <person name="Nakasone K."/>
            <person name="Mori H."/>
        </authorList>
    </citation>
    <scope>NUCLEOTIDE SEQUENCE [LARGE SCALE GENOMIC DNA]</scope>
    <source>
        <strain evidence="2">JCM 10179 / CIP 106290 / LMG 19151 / DSS12</strain>
    </source>
</reference>
<sequence>MPYILFTSDKFEHINTEVMHNSNSQESELNAFN</sequence>
<evidence type="ECO:0000313" key="2">
    <source>
        <dbReference type="Proteomes" id="UP000002350"/>
    </source>
</evidence>
<gene>
    <name evidence="1" type="ordered locus">SVI_2575</name>
</gene>
<name>D4ZLJ7_SHEVD</name>
<dbReference type="HOGENOM" id="CLU_3383772_0_0_6"/>
<proteinExistence type="predicted"/>
<dbReference type="Proteomes" id="UP000002350">
    <property type="component" value="Chromosome"/>
</dbReference>
<dbReference type="KEGG" id="svo:SVI_2575"/>